<keyword evidence="2" id="KW-1185">Reference proteome</keyword>
<evidence type="ECO:0000313" key="2">
    <source>
        <dbReference type="Proteomes" id="UP001044222"/>
    </source>
</evidence>
<protein>
    <submittedName>
        <fullName evidence="1">Uncharacterized protein</fullName>
    </submittedName>
</protein>
<proteinExistence type="predicted"/>
<dbReference type="Proteomes" id="UP001044222">
    <property type="component" value="Unassembled WGS sequence"/>
</dbReference>
<sequence length="135" mass="14317">MGKPWLILLIDQADPDQSSKTLRNQHDQVCNGHILWLLIGPLDPLLHSDLKEGGASGSACCSAAEGTEDLTAVSPSIPPVLLQAACMPPDYPASPALSHRCGRVLSLHGPIRREGWRHAGLLPCSAPWCPLCGTA</sequence>
<name>A0A9D3MQM6_ANGAN</name>
<gene>
    <name evidence="1" type="ORF">ANANG_G00052820</name>
</gene>
<accession>A0A9D3MQM6</accession>
<dbReference type="EMBL" id="JAFIRN010000003">
    <property type="protein sequence ID" value="KAG5851545.1"/>
    <property type="molecule type" value="Genomic_DNA"/>
</dbReference>
<evidence type="ECO:0000313" key="1">
    <source>
        <dbReference type="EMBL" id="KAG5851545.1"/>
    </source>
</evidence>
<organism evidence="1 2">
    <name type="scientific">Anguilla anguilla</name>
    <name type="common">European freshwater eel</name>
    <name type="synonym">Muraena anguilla</name>
    <dbReference type="NCBI Taxonomy" id="7936"/>
    <lineage>
        <taxon>Eukaryota</taxon>
        <taxon>Metazoa</taxon>
        <taxon>Chordata</taxon>
        <taxon>Craniata</taxon>
        <taxon>Vertebrata</taxon>
        <taxon>Euteleostomi</taxon>
        <taxon>Actinopterygii</taxon>
        <taxon>Neopterygii</taxon>
        <taxon>Teleostei</taxon>
        <taxon>Anguilliformes</taxon>
        <taxon>Anguillidae</taxon>
        <taxon>Anguilla</taxon>
    </lineage>
</organism>
<dbReference type="AlphaFoldDB" id="A0A9D3MQM6"/>
<reference evidence="1" key="1">
    <citation type="submission" date="2021-01" db="EMBL/GenBank/DDBJ databases">
        <title>A chromosome-scale assembly of European eel, Anguilla anguilla.</title>
        <authorList>
            <person name="Henkel C."/>
            <person name="Jong-Raadsen S.A."/>
            <person name="Dufour S."/>
            <person name="Weltzien F.-A."/>
            <person name="Palstra A.P."/>
            <person name="Pelster B."/>
            <person name="Spaink H.P."/>
            <person name="Van Den Thillart G.E."/>
            <person name="Jansen H."/>
            <person name="Zahm M."/>
            <person name="Klopp C."/>
            <person name="Cedric C."/>
            <person name="Louis A."/>
            <person name="Berthelot C."/>
            <person name="Parey E."/>
            <person name="Roest Crollius H."/>
            <person name="Montfort J."/>
            <person name="Robinson-Rechavi M."/>
            <person name="Bucao C."/>
            <person name="Bouchez O."/>
            <person name="Gislard M."/>
            <person name="Lluch J."/>
            <person name="Milhes M."/>
            <person name="Lampietro C."/>
            <person name="Lopez Roques C."/>
            <person name="Donnadieu C."/>
            <person name="Braasch I."/>
            <person name="Desvignes T."/>
            <person name="Postlethwait J."/>
            <person name="Bobe J."/>
            <person name="Guiguen Y."/>
            <person name="Dirks R."/>
        </authorList>
    </citation>
    <scope>NUCLEOTIDE SEQUENCE</scope>
    <source>
        <strain evidence="1">Tag_6206</strain>
        <tissue evidence="1">Liver</tissue>
    </source>
</reference>
<comment type="caution">
    <text evidence="1">The sequence shown here is derived from an EMBL/GenBank/DDBJ whole genome shotgun (WGS) entry which is preliminary data.</text>
</comment>